<dbReference type="OrthoDB" id="9774458at2"/>
<organism evidence="1 2">
    <name type="scientific">Thalassorhabdomicrobium marinisediminis</name>
    <dbReference type="NCBI Taxonomy" id="2170577"/>
    <lineage>
        <taxon>Bacteria</taxon>
        <taxon>Pseudomonadati</taxon>
        <taxon>Pseudomonadota</taxon>
        <taxon>Alphaproteobacteria</taxon>
        <taxon>Rhodobacterales</taxon>
        <taxon>Paracoccaceae</taxon>
        <taxon>Thalassorhabdomicrobium</taxon>
    </lineage>
</organism>
<dbReference type="SUPFAM" id="SSF55785">
    <property type="entry name" value="PYP-like sensor domain (PAS domain)"/>
    <property type="match status" value="1"/>
</dbReference>
<evidence type="ECO:0000313" key="1">
    <source>
        <dbReference type="EMBL" id="PVA05877.1"/>
    </source>
</evidence>
<dbReference type="Gene3D" id="3.30.450.20">
    <property type="entry name" value="PAS domain"/>
    <property type="match status" value="1"/>
</dbReference>
<reference evidence="1 2" key="1">
    <citation type="submission" date="2018-04" db="EMBL/GenBank/DDBJ databases">
        <title>Pelagivirga bohaiensis gen. nov., sp. nov., a bacterium isolated from the Bohai Sea.</title>
        <authorList>
            <person name="Ji X."/>
        </authorList>
    </citation>
    <scope>NUCLEOTIDE SEQUENCE [LARGE SCALE GENOMIC DNA]</scope>
    <source>
        <strain evidence="1 2">BH-SD16</strain>
    </source>
</reference>
<proteinExistence type="predicted"/>
<name>A0A2T7FUN8_9RHOB</name>
<dbReference type="InterPro" id="IPR035965">
    <property type="entry name" value="PAS-like_dom_sf"/>
</dbReference>
<dbReference type="RefSeq" id="WP_108641729.1">
    <property type="nucleotide sequence ID" value="NZ_QCYG01000008.1"/>
</dbReference>
<protein>
    <recommendedName>
        <fullName evidence="3">Histidine kinase</fullName>
    </recommendedName>
</protein>
<accession>A0A2T7FUN8</accession>
<gene>
    <name evidence="1" type="ORF">DC363_13765</name>
</gene>
<keyword evidence="2" id="KW-1185">Reference proteome</keyword>
<dbReference type="EMBL" id="QCYG01000008">
    <property type="protein sequence ID" value="PVA05877.1"/>
    <property type="molecule type" value="Genomic_DNA"/>
</dbReference>
<dbReference type="AlphaFoldDB" id="A0A2T7FUN8"/>
<evidence type="ECO:0008006" key="3">
    <source>
        <dbReference type="Google" id="ProtNLM"/>
    </source>
</evidence>
<evidence type="ECO:0000313" key="2">
    <source>
        <dbReference type="Proteomes" id="UP000244817"/>
    </source>
</evidence>
<sequence>MQFSGKVEFGKLQNALDKMHFAITISNLSAPDQPLVYFNPAFQTLTGATAEHLGQNCRFLQGDTENDAARAEIRTALTEKRPTLVVLKNVHQQSGELFHNLLMLEHVGVYENAPELAVGTQFGLLPEELNDMDLPDGQVRHSVVAQVADTILRTRLQRRRIASDTAVRLLQSWSIMAAQPGPA</sequence>
<dbReference type="Proteomes" id="UP000244817">
    <property type="component" value="Unassembled WGS sequence"/>
</dbReference>
<comment type="caution">
    <text evidence="1">The sequence shown here is derived from an EMBL/GenBank/DDBJ whole genome shotgun (WGS) entry which is preliminary data.</text>
</comment>